<dbReference type="Pfam" id="PF17921">
    <property type="entry name" value="Integrase_H2C2"/>
    <property type="match status" value="1"/>
</dbReference>
<dbReference type="GeneID" id="107950048"/>
<protein>
    <recommendedName>
        <fullName evidence="1">Integrase catalytic domain-containing protein</fullName>
    </recommendedName>
</protein>
<dbReference type="GO" id="GO:0003676">
    <property type="term" value="F:nucleic acid binding"/>
    <property type="evidence" value="ECO:0007669"/>
    <property type="project" value="InterPro"/>
</dbReference>
<dbReference type="Gene3D" id="1.10.340.70">
    <property type="match status" value="1"/>
</dbReference>
<accession>A0A1U8NQP2</accession>
<dbReference type="Proteomes" id="UP000818029">
    <property type="component" value="Chromosome D03"/>
</dbReference>
<organism evidence="2 3">
    <name type="scientific">Gossypium hirsutum</name>
    <name type="common">Upland cotton</name>
    <name type="synonym">Gossypium mexicanum</name>
    <dbReference type="NCBI Taxonomy" id="3635"/>
    <lineage>
        <taxon>Eukaryota</taxon>
        <taxon>Viridiplantae</taxon>
        <taxon>Streptophyta</taxon>
        <taxon>Embryophyta</taxon>
        <taxon>Tracheophyta</taxon>
        <taxon>Spermatophyta</taxon>
        <taxon>Magnoliopsida</taxon>
        <taxon>eudicotyledons</taxon>
        <taxon>Gunneridae</taxon>
        <taxon>Pentapetalae</taxon>
        <taxon>rosids</taxon>
        <taxon>malvids</taxon>
        <taxon>Malvales</taxon>
        <taxon>Malvaceae</taxon>
        <taxon>Malvoideae</taxon>
        <taxon>Gossypium</taxon>
    </lineage>
</organism>
<dbReference type="PANTHER" id="PTHR47266">
    <property type="entry name" value="ENDONUCLEASE-RELATED"/>
    <property type="match status" value="1"/>
</dbReference>
<feature type="domain" description="Integrase catalytic" evidence="1">
    <location>
        <begin position="228"/>
        <end position="357"/>
    </location>
</feature>
<dbReference type="InterPro" id="IPR001584">
    <property type="entry name" value="Integrase_cat-core"/>
</dbReference>
<evidence type="ECO:0000313" key="3">
    <source>
        <dbReference type="RefSeq" id="XP_016740284.1"/>
    </source>
</evidence>
<dbReference type="PaxDb" id="3635-A0A1U8NQP2"/>
<dbReference type="PROSITE" id="PS50994">
    <property type="entry name" value="INTEGRASE"/>
    <property type="match status" value="1"/>
</dbReference>
<dbReference type="SMR" id="A0A1U8NQP2"/>
<keyword evidence="2" id="KW-1185">Reference proteome</keyword>
<dbReference type="AlphaFoldDB" id="A0A1U8NQP2"/>
<evidence type="ECO:0000259" key="1">
    <source>
        <dbReference type="PROSITE" id="PS50994"/>
    </source>
</evidence>
<dbReference type="InterPro" id="IPR012337">
    <property type="entry name" value="RNaseH-like_sf"/>
</dbReference>
<dbReference type="InterPro" id="IPR041588">
    <property type="entry name" value="Integrase_H2C2"/>
</dbReference>
<dbReference type="Pfam" id="PF00665">
    <property type="entry name" value="rve"/>
    <property type="match status" value="1"/>
</dbReference>
<dbReference type="InterPro" id="IPR052160">
    <property type="entry name" value="Gypsy_RT_Integrase-like"/>
</dbReference>
<reference evidence="2" key="1">
    <citation type="journal article" date="2020" name="Nat. Genet.">
        <title>Genomic diversifications of five Gossypium allopolyploid species and their impact on cotton improvement.</title>
        <authorList>
            <person name="Chen Z.J."/>
            <person name="Sreedasyam A."/>
            <person name="Ando A."/>
            <person name="Song Q."/>
            <person name="De Santiago L.M."/>
            <person name="Hulse-Kemp A.M."/>
            <person name="Ding M."/>
            <person name="Ye W."/>
            <person name="Kirkbride R.C."/>
            <person name="Jenkins J."/>
            <person name="Plott C."/>
            <person name="Lovell J."/>
            <person name="Lin Y.M."/>
            <person name="Vaughn R."/>
            <person name="Liu B."/>
            <person name="Simpson S."/>
            <person name="Scheffler B.E."/>
            <person name="Wen L."/>
            <person name="Saski C.A."/>
            <person name="Grover C.E."/>
            <person name="Hu G."/>
            <person name="Conover J.L."/>
            <person name="Carlson J.W."/>
            <person name="Shu S."/>
            <person name="Boston L.B."/>
            <person name="Williams M."/>
            <person name="Peterson D.G."/>
            <person name="McGee K."/>
            <person name="Jones D.C."/>
            <person name="Wendel J.F."/>
            <person name="Stelly D.M."/>
            <person name="Grimwood J."/>
            <person name="Schmutz J."/>
        </authorList>
    </citation>
    <scope>NUCLEOTIDE SEQUENCE [LARGE SCALE GENOMIC DNA]</scope>
    <source>
        <strain evidence="2">cv. TM-1</strain>
    </source>
</reference>
<evidence type="ECO:0000313" key="2">
    <source>
        <dbReference type="Proteomes" id="UP000818029"/>
    </source>
</evidence>
<sequence>MANNDTLIQSQATTLKNLESQMENPRNLGKENNKVVALQSVKNLEPKTVVIEDELIEKKESQSTVEIPTPVELKLTKSNEVRKCRSSLDIQKGELMMRVQDDQVTVNVLKAIKFPNLAEECSVMEELETLVSMEWENDFVKDPLENNLGSVPLEDEEDNIIRKYIVESKIDEILYHCHSSPSGGHFGGSHTGTKILQVGFFWPTVFKDVYAYVKSCDRCQRTRTLSRRNEMPLTSILKVELFDVWGIDFLGLFLSSYGNMYILLAVDYVSKWVEVEAYQMNDAKVVMRLLYKHLFTRFGTLRAIISDEGSHFVKKWLKWLFDKYDMKHKIATTYHPQSNRKVERVNLEIRGILEKVV</sequence>
<proteinExistence type="predicted"/>
<dbReference type="Gene3D" id="3.30.420.10">
    <property type="entry name" value="Ribonuclease H-like superfamily/Ribonuclease H"/>
    <property type="match status" value="1"/>
</dbReference>
<reference evidence="3" key="2">
    <citation type="submission" date="2025-08" db="UniProtKB">
        <authorList>
            <consortium name="RefSeq"/>
        </authorList>
    </citation>
    <scope>IDENTIFICATION</scope>
</reference>
<dbReference type="SUPFAM" id="SSF53098">
    <property type="entry name" value="Ribonuclease H-like"/>
    <property type="match status" value="1"/>
</dbReference>
<gene>
    <name evidence="3" type="primary">LOC107950048</name>
</gene>
<dbReference type="GO" id="GO:0015074">
    <property type="term" value="P:DNA integration"/>
    <property type="evidence" value="ECO:0007669"/>
    <property type="project" value="InterPro"/>
</dbReference>
<dbReference type="STRING" id="3635.A0A1U8NQP2"/>
<name>A0A1U8NQP2_GOSHI</name>
<dbReference type="KEGG" id="ghi:107950048"/>
<dbReference type="InterPro" id="IPR036397">
    <property type="entry name" value="RNaseH_sf"/>
</dbReference>
<dbReference type="RefSeq" id="XP_016740284.1">
    <property type="nucleotide sequence ID" value="XM_016884795.1"/>
</dbReference>